<keyword evidence="2 5" id="KW-0808">Transferase</keyword>
<dbReference type="EC" id="2.7.7.61" evidence="1"/>
<dbReference type="GO" id="GO:0051191">
    <property type="term" value="P:prosthetic group biosynthetic process"/>
    <property type="evidence" value="ECO:0007669"/>
    <property type="project" value="InterPro"/>
</dbReference>
<evidence type="ECO:0000313" key="5">
    <source>
        <dbReference type="EMBL" id="KRO29523.1"/>
    </source>
</evidence>
<evidence type="ECO:0000256" key="3">
    <source>
        <dbReference type="ARBA" id="ARBA00022695"/>
    </source>
</evidence>
<protein>
    <recommendedName>
        <fullName evidence="1">citrate lyase holo-[acyl-carrier protein] synthase</fullName>
        <ecNumber evidence="1">2.7.7.61</ecNumber>
    </recommendedName>
</protein>
<comment type="catalytic activity">
    <reaction evidence="4">
        <text>apo-[citrate lyase ACP] + 2'-(5''-triphospho-alpha-D-ribosyl)-3'-dephospho-CoA = holo-[citrate lyase ACP] + diphosphate</text>
        <dbReference type="Rhea" id="RHEA:16333"/>
        <dbReference type="Rhea" id="RHEA-COMP:10157"/>
        <dbReference type="Rhea" id="RHEA-COMP:10158"/>
        <dbReference type="ChEBI" id="CHEBI:29999"/>
        <dbReference type="ChEBI" id="CHEBI:33019"/>
        <dbReference type="ChEBI" id="CHEBI:61378"/>
        <dbReference type="ChEBI" id="CHEBI:82683"/>
        <dbReference type="EC" id="2.7.7.61"/>
    </reaction>
</comment>
<gene>
    <name evidence="5" type="ORF">DY78_GL002912</name>
</gene>
<evidence type="ECO:0000256" key="2">
    <source>
        <dbReference type="ARBA" id="ARBA00022679"/>
    </source>
</evidence>
<dbReference type="Pfam" id="PF03802">
    <property type="entry name" value="CitX"/>
    <property type="match status" value="1"/>
</dbReference>
<dbReference type="InterPro" id="IPR005551">
    <property type="entry name" value="CitX"/>
</dbReference>
<dbReference type="AlphaFoldDB" id="A0A0R2P1C5"/>
<name>A0A0R2P1C5_9LACO</name>
<keyword evidence="5" id="KW-0456">Lyase</keyword>
<reference evidence="5 6" key="1">
    <citation type="journal article" date="2015" name="Genome Announc.">
        <title>Expanding the biotechnology potential of lactobacilli through comparative genomics of 213 strains and associated genera.</title>
        <authorList>
            <person name="Sun Z."/>
            <person name="Harris H.M."/>
            <person name="McCann A."/>
            <person name="Guo C."/>
            <person name="Argimon S."/>
            <person name="Zhang W."/>
            <person name="Yang X."/>
            <person name="Jeffery I.B."/>
            <person name="Cooney J.C."/>
            <person name="Kagawa T.F."/>
            <person name="Liu W."/>
            <person name="Song Y."/>
            <person name="Salvetti E."/>
            <person name="Wrobel A."/>
            <person name="Rasinkangas P."/>
            <person name="Parkhill J."/>
            <person name="Rea M.C."/>
            <person name="O'Sullivan O."/>
            <person name="Ritari J."/>
            <person name="Douillard F.P."/>
            <person name="Paul Ross R."/>
            <person name="Yang R."/>
            <person name="Briner A.E."/>
            <person name="Felis G.E."/>
            <person name="de Vos W.M."/>
            <person name="Barrangou R."/>
            <person name="Klaenhammer T.R."/>
            <person name="Caufield P.W."/>
            <person name="Cui Y."/>
            <person name="Zhang H."/>
            <person name="O'Toole P.W."/>
        </authorList>
    </citation>
    <scope>NUCLEOTIDE SEQUENCE [LARGE SCALE GENOMIC DNA]</scope>
    <source>
        <strain evidence="5 6">DSM 21115</strain>
    </source>
</reference>
<proteinExistence type="predicted"/>
<sequence>MSETFKNLTGPAITLPQMLATRDWRAAQQRQLLTEHPMTSLIWASVRIPGPIKTGPQLIAGYQAMQQHLLAQLGDRVVAQASFDRPTGYEFYIVAKVDALEVKQALMQLEQSTAFSQLADLDVLTLVHDQLHQVSRAGLALPVRPCLICGGDAKACSRSRRHGLAEVQHAVDTIITEGWRAG</sequence>
<dbReference type="EMBL" id="AYGX02000004">
    <property type="protein sequence ID" value="KRO29523.1"/>
    <property type="molecule type" value="Genomic_DNA"/>
</dbReference>
<evidence type="ECO:0000256" key="1">
    <source>
        <dbReference type="ARBA" id="ARBA00012524"/>
    </source>
</evidence>
<organism evidence="5 6">
    <name type="scientific">Lactiplantibacillus fabifermentans DSM 21115</name>
    <dbReference type="NCBI Taxonomy" id="1413187"/>
    <lineage>
        <taxon>Bacteria</taxon>
        <taxon>Bacillati</taxon>
        <taxon>Bacillota</taxon>
        <taxon>Bacilli</taxon>
        <taxon>Lactobacillales</taxon>
        <taxon>Lactobacillaceae</taxon>
        <taxon>Lactiplantibacillus</taxon>
    </lineage>
</organism>
<comment type="caution">
    <text evidence="5">The sequence shown here is derived from an EMBL/GenBank/DDBJ whole genome shotgun (WGS) entry which is preliminary data.</text>
</comment>
<evidence type="ECO:0000256" key="4">
    <source>
        <dbReference type="ARBA" id="ARBA00048574"/>
    </source>
</evidence>
<accession>A0A0R2P1C5</accession>
<dbReference type="GO" id="GO:0016829">
    <property type="term" value="F:lyase activity"/>
    <property type="evidence" value="ECO:0007669"/>
    <property type="project" value="UniProtKB-KW"/>
</dbReference>
<dbReference type="NCBIfam" id="NF002383">
    <property type="entry name" value="PRK01392.1"/>
    <property type="match status" value="1"/>
</dbReference>
<evidence type="ECO:0000313" key="6">
    <source>
        <dbReference type="Proteomes" id="UP000050920"/>
    </source>
</evidence>
<dbReference type="NCBIfam" id="TIGR03124">
    <property type="entry name" value="citrate_citX"/>
    <property type="match status" value="1"/>
</dbReference>
<dbReference type="RefSeq" id="WP_024624403.1">
    <property type="nucleotide sequence ID" value="NZ_AYGX02000004.1"/>
</dbReference>
<dbReference type="Proteomes" id="UP000050920">
    <property type="component" value="Unassembled WGS sequence"/>
</dbReference>
<keyword evidence="6" id="KW-1185">Reference proteome</keyword>
<dbReference type="GO" id="GO:0050519">
    <property type="term" value="F:holo-citrate lyase synthase activity"/>
    <property type="evidence" value="ECO:0007669"/>
    <property type="project" value="UniProtKB-EC"/>
</dbReference>
<keyword evidence="3" id="KW-0548">Nucleotidyltransferase</keyword>